<dbReference type="Proteomes" id="UP000291866">
    <property type="component" value="Unassembled WGS sequence"/>
</dbReference>
<gene>
    <name evidence="1" type="ORF">E0H31_14945</name>
</gene>
<comment type="caution">
    <text evidence="1">The sequence shown here is derived from an EMBL/GenBank/DDBJ whole genome shotgun (WGS) entry which is preliminary data.</text>
</comment>
<evidence type="ECO:0000313" key="2">
    <source>
        <dbReference type="Proteomes" id="UP000291866"/>
    </source>
</evidence>
<dbReference type="GeneID" id="303210899"/>
<organism evidence="1 2">
    <name type="scientific">Rhizobium leguminosarum bv. viciae</name>
    <dbReference type="NCBI Taxonomy" id="387"/>
    <lineage>
        <taxon>Bacteria</taxon>
        <taxon>Pseudomonadati</taxon>
        <taxon>Pseudomonadota</taxon>
        <taxon>Alphaproteobacteria</taxon>
        <taxon>Hyphomicrobiales</taxon>
        <taxon>Rhizobiaceae</taxon>
        <taxon>Rhizobium/Agrobacterium group</taxon>
        <taxon>Rhizobium</taxon>
    </lineage>
</organism>
<dbReference type="RefSeq" id="WP_011654949.1">
    <property type="nucleotide sequence ID" value="NZ_SJLU01000006.1"/>
</dbReference>
<reference evidence="1 2" key="1">
    <citation type="submission" date="2019-02" db="EMBL/GenBank/DDBJ databases">
        <title>The competitiveness to form nodules shapes the capacities of Rhizobium leguminosarum sv viciae communities to promote symbiosis with specific hosts.</title>
        <authorList>
            <person name="Boivin S."/>
            <person name="Lepetit M."/>
        </authorList>
    </citation>
    <scope>NUCLEOTIDE SEQUENCE [LARGE SCALE GENOMIC DNA]</scope>
    <source>
        <strain evidence="1 2">SPF4F3</strain>
    </source>
</reference>
<accession>A0A8G2MQQ3</accession>
<proteinExistence type="predicted"/>
<evidence type="ECO:0000313" key="1">
    <source>
        <dbReference type="EMBL" id="TBX93803.1"/>
    </source>
</evidence>
<protein>
    <submittedName>
        <fullName evidence="1">Uncharacterized protein</fullName>
    </submittedName>
</protein>
<dbReference type="AlphaFoldDB" id="A0A8G2MQQ3"/>
<name>A0A8G2MQQ3_RHILV</name>
<dbReference type="OMA" id="WPPEKEI"/>
<dbReference type="EMBL" id="SJLU01000006">
    <property type="protein sequence ID" value="TBX93803.1"/>
    <property type="molecule type" value="Genomic_DNA"/>
</dbReference>
<sequence>MREQPISEAVPLRWYSDLLEDADFYRGQEHEISKERAIPALVKAVAGSKEVRFFVVHLLDPDTLKRALIEIVLDPMAGEAVGVASTETDVVGWVDDDGLKQPVLRDVWTDPIRFRSAPDFELALDHYLAILQERGDL</sequence>